<dbReference type="PANTHER" id="PTHR12553">
    <property type="entry name" value="ZINC PHOSPHODIESTERASE ELAC PROTEIN 2"/>
    <property type="match status" value="1"/>
</dbReference>
<keyword evidence="5" id="KW-0255">Endonuclease</keyword>
<dbReference type="SUPFAM" id="SSF56281">
    <property type="entry name" value="Metallo-hydrolase/oxidoreductase"/>
    <property type="match status" value="1"/>
</dbReference>
<dbReference type="GO" id="GO:0005739">
    <property type="term" value="C:mitochondrion"/>
    <property type="evidence" value="ECO:0007669"/>
    <property type="project" value="TreeGrafter"/>
</dbReference>
<dbReference type="GO" id="GO:1990180">
    <property type="term" value="P:mitochondrial tRNA 3'-end processing"/>
    <property type="evidence" value="ECO:0007669"/>
    <property type="project" value="TreeGrafter"/>
</dbReference>
<gene>
    <name evidence="9" type="ORF">METZ01_LOCUS187986</name>
</gene>
<dbReference type="AlphaFoldDB" id="A0A382DAS2"/>
<protein>
    <recommendedName>
        <fullName evidence="8">Metallo-beta-lactamase domain-containing protein</fullName>
    </recommendedName>
</protein>
<comment type="cofactor">
    <cofactor evidence="1">
        <name>Zn(2+)</name>
        <dbReference type="ChEBI" id="CHEBI:29105"/>
    </cofactor>
</comment>
<keyword evidence="7" id="KW-0862">Zinc</keyword>
<evidence type="ECO:0000256" key="6">
    <source>
        <dbReference type="ARBA" id="ARBA00022801"/>
    </source>
</evidence>
<evidence type="ECO:0000256" key="1">
    <source>
        <dbReference type="ARBA" id="ARBA00001947"/>
    </source>
</evidence>
<keyword evidence="2" id="KW-0819">tRNA processing</keyword>
<organism evidence="9">
    <name type="scientific">marine metagenome</name>
    <dbReference type="NCBI Taxonomy" id="408172"/>
    <lineage>
        <taxon>unclassified sequences</taxon>
        <taxon>metagenomes</taxon>
        <taxon>ecological metagenomes</taxon>
    </lineage>
</organism>
<keyword evidence="6" id="KW-0378">Hydrolase</keyword>
<evidence type="ECO:0000256" key="2">
    <source>
        <dbReference type="ARBA" id="ARBA00022694"/>
    </source>
</evidence>
<dbReference type="GO" id="GO:0042781">
    <property type="term" value="F:3'-tRNA processing endoribonuclease activity"/>
    <property type="evidence" value="ECO:0007669"/>
    <property type="project" value="InterPro"/>
</dbReference>
<proteinExistence type="predicted"/>
<dbReference type="Gene3D" id="3.60.15.10">
    <property type="entry name" value="Ribonuclease Z/Hydroxyacylglutathione hydrolase-like"/>
    <property type="match status" value="1"/>
</dbReference>
<dbReference type="SMART" id="SM00849">
    <property type="entry name" value="Lactamase_B"/>
    <property type="match status" value="1"/>
</dbReference>
<dbReference type="InterPro" id="IPR001279">
    <property type="entry name" value="Metallo-B-lactamas"/>
</dbReference>
<dbReference type="InterPro" id="IPR047151">
    <property type="entry name" value="RNZ2-like"/>
</dbReference>
<dbReference type="Pfam" id="PF12706">
    <property type="entry name" value="Lactamase_B_2"/>
    <property type="match status" value="1"/>
</dbReference>
<evidence type="ECO:0000256" key="3">
    <source>
        <dbReference type="ARBA" id="ARBA00022722"/>
    </source>
</evidence>
<dbReference type="PANTHER" id="PTHR12553:SF49">
    <property type="entry name" value="ZINC PHOSPHODIESTERASE ELAC PROTEIN 2"/>
    <property type="match status" value="1"/>
</dbReference>
<keyword evidence="4" id="KW-0479">Metal-binding</keyword>
<evidence type="ECO:0000256" key="7">
    <source>
        <dbReference type="ARBA" id="ARBA00022833"/>
    </source>
</evidence>
<reference evidence="9" key="1">
    <citation type="submission" date="2018-05" db="EMBL/GenBank/DDBJ databases">
        <authorList>
            <person name="Lanie J.A."/>
            <person name="Ng W.-L."/>
            <person name="Kazmierczak K.M."/>
            <person name="Andrzejewski T.M."/>
            <person name="Davidsen T.M."/>
            <person name="Wayne K.J."/>
            <person name="Tettelin H."/>
            <person name="Glass J.I."/>
            <person name="Rusch D."/>
            <person name="Podicherti R."/>
            <person name="Tsui H.-C.T."/>
            <person name="Winkler M.E."/>
        </authorList>
    </citation>
    <scope>NUCLEOTIDE SEQUENCE</scope>
</reference>
<dbReference type="InterPro" id="IPR036866">
    <property type="entry name" value="RibonucZ/Hydroxyglut_hydro"/>
</dbReference>
<evidence type="ECO:0000259" key="8">
    <source>
        <dbReference type="SMART" id="SM00849"/>
    </source>
</evidence>
<evidence type="ECO:0000256" key="4">
    <source>
        <dbReference type="ARBA" id="ARBA00022723"/>
    </source>
</evidence>
<sequence>MPDITVTFLGTGAGVSVDRAHTAIVVDCADGTRLLLDASSGNSVMRQGAAVGMAASHFDQVLLTHHHGDHMGGIPFISEQRRFAGPGDPAMRVYSTEETLDRLGKVCLATQMNVPSVDQEGAYLADGRAFLSWTAVDNNQWITLGRTTRACTFPADHIPGAVGWKIESNGVSVVFSGDTRFNPHVAEAAQGASLLIHEAFCTDADQQAAANRGHSTAGEAARIATQSG</sequence>
<feature type="domain" description="Metallo-beta-lactamase" evidence="8">
    <location>
        <begin position="20"/>
        <end position="214"/>
    </location>
</feature>
<accession>A0A382DAS2</accession>
<keyword evidence="3" id="KW-0540">Nuclease</keyword>
<dbReference type="EMBL" id="UINC01038306">
    <property type="protein sequence ID" value="SVB35132.1"/>
    <property type="molecule type" value="Genomic_DNA"/>
</dbReference>
<feature type="non-terminal residue" evidence="9">
    <location>
        <position position="228"/>
    </location>
</feature>
<name>A0A382DAS2_9ZZZZ</name>
<evidence type="ECO:0000256" key="5">
    <source>
        <dbReference type="ARBA" id="ARBA00022759"/>
    </source>
</evidence>
<evidence type="ECO:0000313" key="9">
    <source>
        <dbReference type="EMBL" id="SVB35132.1"/>
    </source>
</evidence>
<dbReference type="GO" id="GO:0046872">
    <property type="term" value="F:metal ion binding"/>
    <property type="evidence" value="ECO:0007669"/>
    <property type="project" value="UniProtKB-KW"/>
</dbReference>